<dbReference type="Pfam" id="PF08808">
    <property type="entry name" value="RES"/>
    <property type="match status" value="1"/>
</dbReference>
<dbReference type="SMART" id="SM00953">
    <property type="entry name" value="RES"/>
    <property type="match status" value="1"/>
</dbReference>
<dbReference type="RefSeq" id="WP_008872774.1">
    <property type="nucleotide sequence ID" value="NZ_CAUM01000017.1"/>
</dbReference>
<proteinExistence type="predicted"/>
<dbReference type="STRING" id="1297569.MESS2_1130035"/>
<protein>
    <submittedName>
        <fullName evidence="2">RES domain protein</fullName>
    </submittedName>
</protein>
<evidence type="ECO:0000313" key="2">
    <source>
        <dbReference type="EMBL" id="CCV03790.1"/>
    </source>
</evidence>
<name>M5EHS2_9HYPH</name>
<organism evidence="2 3">
    <name type="scientific">Mesorhizobium metallidurans STM 2683</name>
    <dbReference type="NCBI Taxonomy" id="1297569"/>
    <lineage>
        <taxon>Bacteria</taxon>
        <taxon>Pseudomonadati</taxon>
        <taxon>Pseudomonadota</taxon>
        <taxon>Alphaproteobacteria</taxon>
        <taxon>Hyphomicrobiales</taxon>
        <taxon>Phyllobacteriaceae</taxon>
        <taxon>Mesorhizobium</taxon>
    </lineage>
</organism>
<dbReference type="Proteomes" id="UP000012062">
    <property type="component" value="Unassembled WGS sequence"/>
</dbReference>
<dbReference type="EMBL" id="CAUM01000017">
    <property type="protein sequence ID" value="CCV03790.1"/>
    <property type="molecule type" value="Genomic_DNA"/>
</dbReference>
<keyword evidence="3" id="KW-1185">Reference proteome</keyword>
<accession>M5EHS2</accession>
<sequence length="168" mass="18253">MHYRGKLFRAINPIYAREPLSGRGAALFGGRFNPKGTPALYTSLTVMTALREANQVGNLQPTTLVSCDAEITEVFDSRDEAALKEEGLDAAALSDSAWRDEMQASGEARTQALARRLIAKGYQALLVRSFAAGAAETDLNLVLWKWGDAPPSRLAVIDDEGRLSRDAQ</sequence>
<reference evidence="2 3" key="1">
    <citation type="submission" date="2013-02" db="EMBL/GenBank/DDBJ databases">
        <authorList>
            <person name="Genoscope - CEA"/>
        </authorList>
    </citation>
    <scope>NUCLEOTIDE SEQUENCE [LARGE SCALE GENOMIC DNA]</scope>
    <source>
        <strain evidence="2 3">STM 2683</strain>
    </source>
</reference>
<dbReference type="InterPro" id="IPR014914">
    <property type="entry name" value="RES_dom"/>
</dbReference>
<dbReference type="OrthoDB" id="648213at2"/>
<gene>
    <name evidence="2" type="ORF">MESS2_1130035</name>
</gene>
<feature type="domain" description="RES" evidence="1">
    <location>
        <begin position="19"/>
        <end position="158"/>
    </location>
</feature>
<comment type="caution">
    <text evidence="2">The sequence shown here is derived from an EMBL/GenBank/DDBJ whole genome shotgun (WGS) entry which is preliminary data.</text>
</comment>
<dbReference type="AlphaFoldDB" id="M5EHS2"/>
<dbReference type="eggNOG" id="COG5654">
    <property type="taxonomic scope" value="Bacteria"/>
</dbReference>
<evidence type="ECO:0000259" key="1">
    <source>
        <dbReference type="SMART" id="SM00953"/>
    </source>
</evidence>
<evidence type="ECO:0000313" key="3">
    <source>
        <dbReference type="Proteomes" id="UP000012062"/>
    </source>
</evidence>